<organism evidence="1 2">
    <name type="scientific">Ceratodon purpureus</name>
    <name type="common">Fire moss</name>
    <name type="synonym">Dicranum purpureum</name>
    <dbReference type="NCBI Taxonomy" id="3225"/>
    <lineage>
        <taxon>Eukaryota</taxon>
        <taxon>Viridiplantae</taxon>
        <taxon>Streptophyta</taxon>
        <taxon>Embryophyta</taxon>
        <taxon>Bryophyta</taxon>
        <taxon>Bryophytina</taxon>
        <taxon>Bryopsida</taxon>
        <taxon>Dicranidae</taxon>
        <taxon>Pseudoditrichales</taxon>
        <taxon>Ditrichaceae</taxon>
        <taxon>Ceratodon</taxon>
    </lineage>
</organism>
<dbReference type="AlphaFoldDB" id="A0A8T0GP70"/>
<gene>
    <name evidence="1" type="ORF">KC19_10G146600</name>
</gene>
<evidence type="ECO:0000313" key="2">
    <source>
        <dbReference type="Proteomes" id="UP000822688"/>
    </source>
</evidence>
<evidence type="ECO:0000313" key="1">
    <source>
        <dbReference type="EMBL" id="KAG0560004.1"/>
    </source>
</evidence>
<reference evidence="1" key="1">
    <citation type="submission" date="2020-06" db="EMBL/GenBank/DDBJ databases">
        <title>WGS assembly of Ceratodon purpureus strain R40.</title>
        <authorList>
            <person name="Carey S.B."/>
            <person name="Jenkins J."/>
            <person name="Shu S."/>
            <person name="Lovell J.T."/>
            <person name="Sreedasyam A."/>
            <person name="Maumus F."/>
            <person name="Tiley G.P."/>
            <person name="Fernandez-Pozo N."/>
            <person name="Barry K."/>
            <person name="Chen C."/>
            <person name="Wang M."/>
            <person name="Lipzen A."/>
            <person name="Daum C."/>
            <person name="Saski C.A."/>
            <person name="Payton A.C."/>
            <person name="Mcbreen J.C."/>
            <person name="Conrad R.E."/>
            <person name="Kollar L.M."/>
            <person name="Olsson S."/>
            <person name="Huttunen S."/>
            <person name="Landis J.B."/>
            <person name="Wickett N.J."/>
            <person name="Johnson M.G."/>
            <person name="Rensing S.A."/>
            <person name="Grimwood J."/>
            <person name="Schmutz J."/>
            <person name="Mcdaniel S.F."/>
        </authorList>
    </citation>
    <scope>NUCLEOTIDE SEQUENCE</scope>
    <source>
        <strain evidence="1">R40</strain>
    </source>
</reference>
<name>A0A8T0GP70_CERPU</name>
<protein>
    <submittedName>
        <fullName evidence="1">Uncharacterized protein</fullName>
    </submittedName>
</protein>
<keyword evidence="2" id="KW-1185">Reference proteome</keyword>
<proteinExistence type="predicted"/>
<sequence length="118" mass="12733">MLLLSLALVGSLAQPMRRCCEAPNDGAMRECCRTSPFDPCCNNRPRTNCCNLRGREHEQCCRDRPHQSPSVMCCGNVPPSVPTPPSPAPPRGPVGPYSCFYGNENVPLSVCCVASTPP</sequence>
<comment type="caution">
    <text evidence="1">The sequence shown here is derived from an EMBL/GenBank/DDBJ whole genome shotgun (WGS) entry which is preliminary data.</text>
</comment>
<dbReference type="Proteomes" id="UP000822688">
    <property type="component" value="Chromosome 10"/>
</dbReference>
<accession>A0A8T0GP70</accession>
<dbReference type="EMBL" id="CM026431">
    <property type="protein sequence ID" value="KAG0560004.1"/>
    <property type="molecule type" value="Genomic_DNA"/>
</dbReference>